<evidence type="ECO:0000313" key="3">
    <source>
        <dbReference type="Proteomes" id="UP000830639"/>
    </source>
</evidence>
<feature type="transmembrane region" description="Helical" evidence="1">
    <location>
        <begin position="60"/>
        <end position="76"/>
    </location>
</feature>
<evidence type="ECO:0000256" key="1">
    <source>
        <dbReference type="SAM" id="Phobius"/>
    </source>
</evidence>
<feature type="transmembrane region" description="Helical" evidence="1">
    <location>
        <begin position="35"/>
        <end position="53"/>
    </location>
</feature>
<protein>
    <recommendedName>
        <fullName evidence="4">NADH dehydrogenase subunit 6</fullName>
    </recommendedName>
</protein>
<dbReference type="RefSeq" id="WP_248266195.1">
    <property type="nucleotide sequence ID" value="NZ_CP096034.1"/>
</dbReference>
<dbReference type="Proteomes" id="UP000830639">
    <property type="component" value="Chromosome"/>
</dbReference>
<proteinExistence type="predicted"/>
<accession>A0ABY4JG91</accession>
<keyword evidence="1" id="KW-0812">Transmembrane</keyword>
<evidence type="ECO:0000313" key="2">
    <source>
        <dbReference type="EMBL" id="UPM52849.1"/>
    </source>
</evidence>
<gene>
    <name evidence="2" type="ORF">MY490_13525</name>
</gene>
<evidence type="ECO:0008006" key="4">
    <source>
        <dbReference type="Google" id="ProtNLM"/>
    </source>
</evidence>
<keyword evidence="3" id="KW-1185">Reference proteome</keyword>
<organism evidence="2 3">
    <name type="scientific">Gottfriedia acidiceleris</name>
    <dbReference type="NCBI Taxonomy" id="371036"/>
    <lineage>
        <taxon>Bacteria</taxon>
        <taxon>Bacillati</taxon>
        <taxon>Bacillota</taxon>
        <taxon>Bacilli</taxon>
        <taxon>Bacillales</taxon>
        <taxon>Bacillaceae</taxon>
        <taxon>Gottfriedia</taxon>
    </lineage>
</organism>
<keyword evidence="1" id="KW-1133">Transmembrane helix</keyword>
<sequence length="103" mass="11799">MRIRNVTLVDDASGTSEIPAPIVIDAPVVIDWVSLIFWVLMFSGLILFAWGLWKKSWTSLLISGIVLLLPTLYFFIASENWFRLLVLVPLIPFVLTFFTKKEK</sequence>
<name>A0ABY4JG91_9BACI</name>
<reference evidence="2 3" key="1">
    <citation type="submission" date="2022-04" db="EMBL/GenBank/DDBJ databases">
        <title>Mechanism of arsenic methylation and mitigation arsenic toxicity by Bacillus sp. LH14 from an Arsenic-Contaminated Paddy Soil.</title>
        <authorList>
            <person name="Wang D."/>
        </authorList>
    </citation>
    <scope>NUCLEOTIDE SEQUENCE [LARGE SCALE GENOMIC DNA]</scope>
    <source>
        <strain evidence="2 3">LH14</strain>
    </source>
</reference>
<dbReference type="EMBL" id="CP096034">
    <property type="protein sequence ID" value="UPM52849.1"/>
    <property type="molecule type" value="Genomic_DNA"/>
</dbReference>
<feature type="transmembrane region" description="Helical" evidence="1">
    <location>
        <begin position="82"/>
        <end position="99"/>
    </location>
</feature>
<keyword evidence="1" id="KW-0472">Membrane</keyword>